<name>A0A323UUH7_9RHOO</name>
<evidence type="ECO:0000313" key="12">
    <source>
        <dbReference type="EMBL" id="PZA16164.1"/>
    </source>
</evidence>
<evidence type="ECO:0000256" key="6">
    <source>
        <dbReference type="ARBA" id="ARBA00022692"/>
    </source>
</evidence>
<feature type="domain" description="General secretion pathway GspH" evidence="11">
    <location>
        <begin position="41"/>
        <end position="136"/>
    </location>
</feature>
<dbReference type="InterPro" id="IPR022346">
    <property type="entry name" value="T2SS_GspH"/>
</dbReference>
<evidence type="ECO:0000256" key="3">
    <source>
        <dbReference type="ARBA" id="ARBA00022475"/>
    </source>
</evidence>
<dbReference type="GO" id="GO:0005886">
    <property type="term" value="C:plasma membrane"/>
    <property type="evidence" value="ECO:0007669"/>
    <property type="project" value="UniProtKB-SubCell"/>
</dbReference>
<dbReference type="EMBL" id="QKOE01000008">
    <property type="protein sequence ID" value="PZA16164.1"/>
    <property type="molecule type" value="Genomic_DNA"/>
</dbReference>
<evidence type="ECO:0000259" key="11">
    <source>
        <dbReference type="Pfam" id="PF12019"/>
    </source>
</evidence>
<proteinExistence type="inferred from homology"/>
<accession>A0A323UUH7</accession>
<dbReference type="Pfam" id="PF12019">
    <property type="entry name" value="GspH"/>
    <property type="match status" value="1"/>
</dbReference>
<evidence type="ECO:0000256" key="7">
    <source>
        <dbReference type="ARBA" id="ARBA00022989"/>
    </source>
</evidence>
<dbReference type="GO" id="GO:0015627">
    <property type="term" value="C:type II protein secretion system complex"/>
    <property type="evidence" value="ECO:0007669"/>
    <property type="project" value="InterPro"/>
</dbReference>
<evidence type="ECO:0000256" key="9">
    <source>
        <dbReference type="ARBA" id="ARBA00025772"/>
    </source>
</evidence>
<dbReference type="OrthoDB" id="8481584at2"/>
<dbReference type="PROSITE" id="PS00409">
    <property type="entry name" value="PROKAR_NTER_METHYL"/>
    <property type="match status" value="1"/>
</dbReference>
<dbReference type="SUPFAM" id="SSF54523">
    <property type="entry name" value="Pili subunits"/>
    <property type="match status" value="1"/>
</dbReference>
<comment type="subcellular location">
    <subcellularLocation>
        <location evidence="1">Cell inner membrane</location>
        <topology evidence="1">Single-pass membrane protein</topology>
    </subcellularLocation>
</comment>
<evidence type="ECO:0000256" key="8">
    <source>
        <dbReference type="ARBA" id="ARBA00023136"/>
    </source>
</evidence>
<evidence type="ECO:0000313" key="13">
    <source>
        <dbReference type="Proteomes" id="UP000248259"/>
    </source>
</evidence>
<keyword evidence="6" id="KW-0812">Transmembrane</keyword>
<keyword evidence="5" id="KW-0997">Cell inner membrane</keyword>
<keyword evidence="7" id="KW-1133">Transmembrane helix</keyword>
<dbReference type="InterPro" id="IPR045584">
    <property type="entry name" value="Pilin-like"/>
</dbReference>
<dbReference type="InterPro" id="IPR012902">
    <property type="entry name" value="N_methyl_site"/>
</dbReference>
<dbReference type="GO" id="GO:0015628">
    <property type="term" value="P:protein secretion by the type II secretion system"/>
    <property type="evidence" value="ECO:0007669"/>
    <property type="project" value="InterPro"/>
</dbReference>
<protein>
    <recommendedName>
        <fullName evidence="2">Type II secretion system protein H</fullName>
    </recommendedName>
    <alternativeName>
        <fullName evidence="10">General secretion pathway protein H</fullName>
    </alternativeName>
</protein>
<keyword evidence="13" id="KW-1185">Reference proteome</keyword>
<keyword evidence="4" id="KW-0488">Methylation</keyword>
<keyword evidence="3" id="KW-1003">Cell membrane</keyword>
<reference evidence="12 13" key="1">
    <citation type="submission" date="2018-06" db="EMBL/GenBank/DDBJ databases">
        <title>Azoarcus communis strain SWub3 genome.</title>
        <authorList>
            <person name="Zorraquino Salvo V."/>
            <person name="Toubiana D."/>
            <person name="Blumwald E."/>
        </authorList>
    </citation>
    <scope>NUCLEOTIDE SEQUENCE [LARGE SCALE GENOMIC DNA]</scope>
    <source>
        <strain evidence="12 13">SWub3</strain>
    </source>
</reference>
<dbReference type="AlphaFoldDB" id="A0A323UUH7"/>
<dbReference type="Pfam" id="PF07963">
    <property type="entry name" value="N_methyl"/>
    <property type="match status" value="1"/>
</dbReference>
<dbReference type="Proteomes" id="UP000248259">
    <property type="component" value="Unassembled WGS sequence"/>
</dbReference>
<sequence>MQRGFTLIELVVAIAIAALLVGAIATNYARLQQAMEYRSVVREVLAGMRTARNEAQRSGRPVSFVVDLEQRSYGVSDHGFGRFPDSVDVRVTVASTEAFQRGRSAIRFLPQGGATGGSVDILRASSGEGVRLRVDWLLGHIEQEPVVR</sequence>
<evidence type="ECO:0000256" key="10">
    <source>
        <dbReference type="ARBA" id="ARBA00030775"/>
    </source>
</evidence>
<dbReference type="NCBIfam" id="TIGR02532">
    <property type="entry name" value="IV_pilin_GFxxxE"/>
    <property type="match status" value="1"/>
</dbReference>
<organism evidence="12 13">
    <name type="scientific">Parazoarcus communis SWub3 = DSM 12120</name>
    <dbReference type="NCBI Taxonomy" id="1121029"/>
    <lineage>
        <taxon>Bacteria</taxon>
        <taxon>Pseudomonadati</taxon>
        <taxon>Pseudomonadota</taxon>
        <taxon>Betaproteobacteria</taxon>
        <taxon>Rhodocyclales</taxon>
        <taxon>Zoogloeaceae</taxon>
        <taxon>Parazoarcus</taxon>
    </lineage>
</organism>
<keyword evidence="8" id="KW-0472">Membrane</keyword>
<evidence type="ECO:0000256" key="4">
    <source>
        <dbReference type="ARBA" id="ARBA00022481"/>
    </source>
</evidence>
<evidence type="ECO:0000256" key="2">
    <source>
        <dbReference type="ARBA" id="ARBA00021549"/>
    </source>
</evidence>
<comment type="caution">
    <text evidence="12">The sequence shown here is derived from an EMBL/GenBank/DDBJ whole genome shotgun (WGS) entry which is preliminary data.</text>
</comment>
<evidence type="ECO:0000256" key="1">
    <source>
        <dbReference type="ARBA" id="ARBA00004377"/>
    </source>
</evidence>
<dbReference type="RefSeq" id="WP_110525072.1">
    <property type="nucleotide sequence ID" value="NZ_QKOE01000008.1"/>
</dbReference>
<dbReference type="Gene3D" id="3.30.700.10">
    <property type="entry name" value="Glycoprotein, Type 4 Pilin"/>
    <property type="match status" value="1"/>
</dbReference>
<evidence type="ECO:0000256" key="5">
    <source>
        <dbReference type="ARBA" id="ARBA00022519"/>
    </source>
</evidence>
<comment type="similarity">
    <text evidence="9">Belongs to the GSP H family.</text>
</comment>
<gene>
    <name evidence="12" type="ORF">DNK49_12660</name>
</gene>